<name>A0A6A1VQ44_9ROSI</name>
<comment type="subcellular location">
    <subcellularLocation>
        <location evidence="1">Nucleus</location>
    </subcellularLocation>
</comment>
<dbReference type="PANTHER" id="PTHR47994:SF2">
    <property type="entry name" value="TRANSCRIPTION FACTOR MYB80"/>
    <property type="match status" value="1"/>
</dbReference>
<proteinExistence type="predicted"/>
<keyword evidence="4" id="KW-0805">Transcription regulation</keyword>
<evidence type="ECO:0000313" key="11">
    <source>
        <dbReference type="EMBL" id="KAB1215011.1"/>
    </source>
</evidence>
<dbReference type="Proteomes" id="UP000516437">
    <property type="component" value="Chromosome 4"/>
</dbReference>
<dbReference type="PANTHER" id="PTHR47994">
    <property type="entry name" value="F14D16.11-RELATED"/>
    <property type="match status" value="1"/>
</dbReference>
<dbReference type="GO" id="GO:0005634">
    <property type="term" value="C:nucleus"/>
    <property type="evidence" value="ECO:0007669"/>
    <property type="project" value="UniProtKB-SubCell"/>
</dbReference>
<dbReference type="PROSITE" id="PS51294">
    <property type="entry name" value="HTH_MYB"/>
    <property type="match status" value="2"/>
</dbReference>
<keyword evidence="3" id="KW-0677">Repeat</keyword>
<accession>A0A6A1VQ44</accession>
<evidence type="ECO:0000259" key="9">
    <source>
        <dbReference type="PROSITE" id="PS50090"/>
    </source>
</evidence>
<dbReference type="FunFam" id="1.10.10.60:FF:000204">
    <property type="entry name" value="transcription factor MYB80"/>
    <property type="match status" value="1"/>
</dbReference>
<dbReference type="Gene3D" id="1.10.10.60">
    <property type="entry name" value="Homeodomain-like"/>
    <property type="match status" value="2"/>
</dbReference>
<keyword evidence="5" id="KW-0238">DNA-binding</keyword>
<dbReference type="SMART" id="SM00717">
    <property type="entry name" value="SANT"/>
    <property type="match status" value="2"/>
</dbReference>
<dbReference type="FunFam" id="1.10.10.60:FF:000015">
    <property type="entry name" value="Transcription factor RAX3"/>
    <property type="match status" value="1"/>
</dbReference>
<evidence type="ECO:0000259" key="10">
    <source>
        <dbReference type="PROSITE" id="PS51294"/>
    </source>
</evidence>
<dbReference type="CDD" id="cd00167">
    <property type="entry name" value="SANT"/>
    <property type="match status" value="2"/>
</dbReference>
<evidence type="ECO:0000256" key="6">
    <source>
        <dbReference type="ARBA" id="ARBA00023163"/>
    </source>
</evidence>
<dbReference type="GO" id="GO:0003677">
    <property type="term" value="F:DNA binding"/>
    <property type="evidence" value="ECO:0007669"/>
    <property type="project" value="UniProtKB-KW"/>
</dbReference>
<keyword evidence="2" id="KW-0217">Developmental protein</keyword>
<keyword evidence="6" id="KW-0804">Transcription</keyword>
<feature type="compositionally biased region" description="Polar residues" evidence="8">
    <location>
        <begin position="163"/>
        <end position="183"/>
    </location>
</feature>
<dbReference type="InterPro" id="IPR015495">
    <property type="entry name" value="Myb_TF_plants"/>
</dbReference>
<evidence type="ECO:0000256" key="7">
    <source>
        <dbReference type="ARBA" id="ARBA00023242"/>
    </source>
</evidence>
<evidence type="ECO:0000256" key="1">
    <source>
        <dbReference type="ARBA" id="ARBA00004123"/>
    </source>
</evidence>
<dbReference type="GO" id="GO:0048658">
    <property type="term" value="P:anther wall tapetum development"/>
    <property type="evidence" value="ECO:0007669"/>
    <property type="project" value="UniProtKB-ARBA"/>
</dbReference>
<evidence type="ECO:0000256" key="5">
    <source>
        <dbReference type="ARBA" id="ARBA00023125"/>
    </source>
</evidence>
<dbReference type="InterPro" id="IPR001005">
    <property type="entry name" value="SANT/Myb"/>
</dbReference>
<feature type="domain" description="HTH myb-type" evidence="10">
    <location>
        <begin position="9"/>
        <end position="65"/>
    </location>
</feature>
<evidence type="ECO:0000313" key="12">
    <source>
        <dbReference type="Proteomes" id="UP000516437"/>
    </source>
</evidence>
<dbReference type="InterPro" id="IPR009057">
    <property type="entry name" value="Homeodomain-like_sf"/>
</dbReference>
<feature type="domain" description="Myb-like" evidence="9">
    <location>
        <begin position="9"/>
        <end position="61"/>
    </location>
</feature>
<dbReference type="AlphaFoldDB" id="A0A6A1VQ44"/>
<dbReference type="SUPFAM" id="SSF46689">
    <property type="entry name" value="Homeodomain-like"/>
    <property type="match status" value="1"/>
</dbReference>
<keyword evidence="12" id="KW-1185">Reference proteome</keyword>
<evidence type="ECO:0000256" key="2">
    <source>
        <dbReference type="ARBA" id="ARBA00022473"/>
    </source>
</evidence>
<keyword evidence="7" id="KW-0539">Nucleus</keyword>
<reference evidence="11 12" key="1">
    <citation type="journal article" date="2019" name="Plant Biotechnol. J.">
        <title>The red bayberry genome and genetic basis of sex determination.</title>
        <authorList>
            <person name="Jia H.M."/>
            <person name="Jia H.J."/>
            <person name="Cai Q.L."/>
            <person name="Wang Y."/>
            <person name="Zhao H.B."/>
            <person name="Yang W.F."/>
            <person name="Wang G.Y."/>
            <person name="Li Y.H."/>
            <person name="Zhan D.L."/>
            <person name="Shen Y.T."/>
            <person name="Niu Q.F."/>
            <person name="Chang L."/>
            <person name="Qiu J."/>
            <person name="Zhao L."/>
            <person name="Xie H.B."/>
            <person name="Fu W.Y."/>
            <person name="Jin J."/>
            <person name="Li X.W."/>
            <person name="Jiao Y."/>
            <person name="Zhou C.C."/>
            <person name="Tu T."/>
            <person name="Chai C.Y."/>
            <person name="Gao J.L."/>
            <person name="Fan L.J."/>
            <person name="van de Weg E."/>
            <person name="Wang J.Y."/>
            <person name="Gao Z.S."/>
        </authorList>
    </citation>
    <scope>NUCLEOTIDE SEQUENCE [LARGE SCALE GENOMIC DNA]</scope>
    <source>
        <tissue evidence="11">Leaves</tissue>
    </source>
</reference>
<feature type="region of interest" description="Disordered" evidence="8">
    <location>
        <begin position="163"/>
        <end position="186"/>
    </location>
</feature>
<feature type="domain" description="HTH myb-type" evidence="10">
    <location>
        <begin position="66"/>
        <end position="116"/>
    </location>
</feature>
<dbReference type="Pfam" id="PF00249">
    <property type="entry name" value="Myb_DNA-binding"/>
    <property type="match status" value="2"/>
</dbReference>
<dbReference type="GO" id="GO:0009555">
    <property type="term" value="P:pollen development"/>
    <property type="evidence" value="ECO:0007669"/>
    <property type="project" value="UniProtKB-ARBA"/>
</dbReference>
<comment type="caution">
    <text evidence="11">The sequence shown here is derived from an EMBL/GenBank/DDBJ whole genome shotgun (WGS) entry which is preliminary data.</text>
</comment>
<evidence type="ECO:0000256" key="3">
    <source>
        <dbReference type="ARBA" id="ARBA00022737"/>
    </source>
</evidence>
<dbReference type="OrthoDB" id="2143914at2759"/>
<gene>
    <name evidence="11" type="ORF">CJ030_MR4G005262</name>
</gene>
<feature type="domain" description="Myb-like" evidence="9">
    <location>
        <begin position="62"/>
        <end position="112"/>
    </location>
</feature>
<dbReference type="EMBL" id="RXIC02000022">
    <property type="protein sequence ID" value="KAB1215011.1"/>
    <property type="molecule type" value="Genomic_DNA"/>
</dbReference>
<dbReference type="PROSITE" id="PS50090">
    <property type="entry name" value="MYB_LIKE"/>
    <property type="match status" value="2"/>
</dbReference>
<protein>
    <submittedName>
        <fullName evidence="11">Transcription factor MYB39</fullName>
    </submittedName>
</protein>
<sequence>MGRIPCCEKDNVKRGQWTPEEDNKLSSYIAQHGTRNWRLIPKNAGLQRCGKSCRLRWTNYLRPDLKHGQFTDAEEQTIVKLHSVVGNRWSLIAGQMPGRTDNDVKNHWNTKLKKKLSMGIDPVTHKPFSHLMAEIDHTGRWLTLQKQPLAALKMKCSTSYKETKTSRSNGAPGTATPTYINSKQDQKDDTIEKIKLGISRAIQEPGTLPSNKPWDSAGATLANFAGACSAFPPSMSGYQYAHHLLEMKGTDHHGARVSVQEAHAQQGTNKFCCTKSLREKTERILRVGKKSEMAPACLVQTVSYGTYHLMT</sequence>
<dbReference type="InterPro" id="IPR017930">
    <property type="entry name" value="Myb_dom"/>
</dbReference>
<organism evidence="11 12">
    <name type="scientific">Morella rubra</name>
    <name type="common">Chinese bayberry</name>
    <dbReference type="NCBI Taxonomy" id="262757"/>
    <lineage>
        <taxon>Eukaryota</taxon>
        <taxon>Viridiplantae</taxon>
        <taxon>Streptophyta</taxon>
        <taxon>Embryophyta</taxon>
        <taxon>Tracheophyta</taxon>
        <taxon>Spermatophyta</taxon>
        <taxon>Magnoliopsida</taxon>
        <taxon>eudicotyledons</taxon>
        <taxon>Gunneridae</taxon>
        <taxon>Pentapetalae</taxon>
        <taxon>rosids</taxon>
        <taxon>fabids</taxon>
        <taxon>Fagales</taxon>
        <taxon>Myricaceae</taxon>
        <taxon>Morella</taxon>
    </lineage>
</organism>
<evidence type="ECO:0000256" key="4">
    <source>
        <dbReference type="ARBA" id="ARBA00023015"/>
    </source>
</evidence>
<evidence type="ECO:0000256" key="8">
    <source>
        <dbReference type="SAM" id="MobiDB-lite"/>
    </source>
</evidence>